<reference evidence="2" key="2">
    <citation type="submission" date="2022-01" db="EMBL/GenBank/DDBJ databases">
        <authorList>
            <person name="Yamashiro T."/>
            <person name="Shiraishi A."/>
            <person name="Satake H."/>
            <person name="Nakayama K."/>
        </authorList>
    </citation>
    <scope>NUCLEOTIDE SEQUENCE</scope>
</reference>
<gene>
    <name evidence="2" type="ORF">Tco_1032999</name>
</gene>
<evidence type="ECO:0000256" key="1">
    <source>
        <dbReference type="SAM" id="MobiDB-lite"/>
    </source>
</evidence>
<evidence type="ECO:0000313" key="2">
    <source>
        <dbReference type="EMBL" id="GJT73713.1"/>
    </source>
</evidence>
<keyword evidence="3" id="KW-1185">Reference proteome</keyword>
<feature type="region of interest" description="Disordered" evidence="1">
    <location>
        <begin position="1"/>
        <end position="27"/>
    </location>
</feature>
<sequence>MGCCREGGDGVVASGGDDDDGDDREMGRIFGVGRKSSPEYFSGGCGVVVAGGGVGYGDDGDVRMMMMMMVAGWWGWRWRVEARGLGDRIDRAMGMVFKNSPEKFSGGGATMVAGGWLDLAAGNERGE</sequence>
<dbReference type="EMBL" id="BQNB010018377">
    <property type="protein sequence ID" value="GJT73713.1"/>
    <property type="molecule type" value="Genomic_DNA"/>
</dbReference>
<dbReference type="Proteomes" id="UP001151760">
    <property type="component" value="Unassembled WGS sequence"/>
</dbReference>
<evidence type="ECO:0000313" key="3">
    <source>
        <dbReference type="Proteomes" id="UP001151760"/>
    </source>
</evidence>
<organism evidence="2 3">
    <name type="scientific">Tanacetum coccineum</name>
    <dbReference type="NCBI Taxonomy" id="301880"/>
    <lineage>
        <taxon>Eukaryota</taxon>
        <taxon>Viridiplantae</taxon>
        <taxon>Streptophyta</taxon>
        <taxon>Embryophyta</taxon>
        <taxon>Tracheophyta</taxon>
        <taxon>Spermatophyta</taxon>
        <taxon>Magnoliopsida</taxon>
        <taxon>eudicotyledons</taxon>
        <taxon>Gunneridae</taxon>
        <taxon>Pentapetalae</taxon>
        <taxon>asterids</taxon>
        <taxon>campanulids</taxon>
        <taxon>Asterales</taxon>
        <taxon>Asteraceae</taxon>
        <taxon>Asteroideae</taxon>
        <taxon>Anthemideae</taxon>
        <taxon>Anthemidinae</taxon>
        <taxon>Tanacetum</taxon>
    </lineage>
</organism>
<protein>
    <submittedName>
        <fullName evidence="2">Uncharacterized protein</fullName>
    </submittedName>
</protein>
<accession>A0ABQ5GEF5</accession>
<proteinExistence type="predicted"/>
<reference evidence="2" key="1">
    <citation type="journal article" date="2022" name="Int. J. Mol. Sci.">
        <title>Draft Genome of Tanacetum Coccineum: Genomic Comparison of Closely Related Tanacetum-Family Plants.</title>
        <authorList>
            <person name="Yamashiro T."/>
            <person name="Shiraishi A."/>
            <person name="Nakayama K."/>
            <person name="Satake H."/>
        </authorList>
    </citation>
    <scope>NUCLEOTIDE SEQUENCE</scope>
</reference>
<comment type="caution">
    <text evidence="2">The sequence shown here is derived from an EMBL/GenBank/DDBJ whole genome shotgun (WGS) entry which is preliminary data.</text>
</comment>
<name>A0ABQ5GEF5_9ASTR</name>